<gene>
    <name evidence="9" type="ORF">H696_03317</name>
</gene>
<feature type="binding site" evidence="6">
    <location>
        <position position="112"/>
    </location>
    <ligand>
        <name>ATP</name>
        <dbReference type="ChEBI" id="CHEBI:30616"/>
    </ligand>
</feature>
<sequence>MERTYIMVKPDGVQRGLVGEIVKRFEQKGFKLAALRLMTPTEEHLKQHYKDLAEKPFFPGLIKYMTSGPVVGMVWVGKGAVTTGRKMLGATNPADSAPGTIRGDFCIEVGMNICHGSDTVENAEAEIALWFPEGVATYEKSEDAWLYEKRN</sequence>
<dbReference type="GO" id="GO:0006241">
    <property type="term" value="P:CTP biosynthetic process"/>
    <property type="evidence" value="ECO:0007669"/>
    <property type="project" value="InterPro"/>
</dbReference>
<dbReference type="FunFam" id="3.30.70.141:FF:000002">
    <property type="entry name" value="Nucleoside diphosphate kinase"/>
    <property type="match status" value="1"/>
</dbReference>
<proteinExistence type="inferred from homology"/>
<evidence type="ECO:0000256" key="1">
    <source>
        <dbReference type="ARBA" id="ARBA00001946"/>
    </source>
</evidence>
<evidence type="ECO:0000256" key="3">
    <source>
        <dbReference type="ARBA" id="ARBA00012966"/>
    </source>
</evidence>
<evidence type="ECO:0000256" key="5">
    <source>
        <dbReference type="ARBA" id="ARBA00022777"/>
    </source>
</evidence>
<reference evidence="9" key="1">
    <citation type="submission" date="2013-04" db="EMBL/GenBank/DDBJ databases">
        <title>The Genome Sequence of Fonticula alba ATCC 38817.</title>
        <authorList>
            <consortium name="The Broad Institute Genomics Platform"/>
            <person name="Russ C."/>
            <person name="Cuomo C."/>
            <person name="Burger G."/>
            <person name="Gray M.W."/>
            <person name="Holland P.W.H."/>
            <person name="King N."/>
            <person name="Lang F.B.F."/>
            <person name="Roger A.J."/>
            <person name="Ruiz-Trillo I."/>
            <person name="Brown M."/>
            <person name="Walker B."/>
            <person name="Young S."/>
            <person name="Zeng Q."/>
            <person name="Gargeya S."/>
            <person name="Fitzgerald M."/>
            <person name="Haas B."/>
            <person name="Abouelleil A."/>
            <person name="Allen A.W."/>
            <person name="Alvarado L."/>
            <person name="Arachchi H.M."/>
            <person name="Berlin A.M."/>
            <person name="Chapman S.B."/>
            <person name="Gainer-Dewar J."/>
            <person name="Goldberg J."/>
            <person name="Griggs A."/>
            <person name="Gujja S."/>
            <person name="Hansen M."/>
            <person name="Howarth C."/>
            <person name="Imamovic A."/>
            <person name="Ireland A."/>
            <person name="Larimer J."/>
            <person name="McCowan C."/>
            <person name="Murphy C."/>
            <person name="Pearson M."/>
            <person name="Poon T.W."/>
            <person name="Priest M."/>
            <person name="Roberts A."/>
            <person name="Saif S."/>
            <person name="Shea T."/>
            <person name="Sisk P."/>
            <person name="Sykes S."/>
            <person name="Wortman J."/>
            <person name="Nusbaum C."/>
            <person name="Birren B."/>
        </authorList>
    </citation>
    <scope>NUCLEOTIDE SEQUENCE [LARGE SCALE GENOMIC DNA]</scope>
    <source>
        <strain evidence="9">ATCC 38817</strain>
    </source>
</reference>
<dbReference type="OMA" id="NIWFKAD"/>
<dbReference type="RefSeq" id="XP_009495451.1">
    <property type="nucleotide sequence ID" value="XM_009497176.1"/>
</dbReference>
<dbReference type="SMART" id="SM00562">
    <property type="entry name" value="NDK"/>
    <property type="match status" value="1"/>
</dbReference>
<dbReference type="PROSITE" id="PS51374">
    <property type="entry name" value="NDPK_LIKE"/>
    <property type="match status" value="1"/>
</dbReference>
<dbReference type="eggNOG" id="KOG0888">
    <property type="taxonomic scope" value="Eukaryota"/>
</dbReference>
<dbReference type="GO" id="GO:0006228">
    <property type="term" value="P:UTP biosynthetic process"/>
    <property type="evidence" value="ECO:0007669"/>
    <property type="project" value="InterPro"/>
</dbReference>
<dbReference type="InterPro" id="IPR034907">
    <property type="entry name" value="NDK-like_dom"/>
</dbReference>
<keyword evidence="4" id="KW-0808">Transferase</keyword>
<dbReference type="SUPFAM" id="SSF54919">
    <property type="entry name" value="Nucleoside diphosphate kinase, NDK"/>
    <property type="match status" value="1"/>
</dbReference>
<comment type="similarity">
    <text evidence="2 6 7">Belongs to the NDK family.</text>
</comment>
<dbReference type="OrthoDB" id="2162449at2759"/>
<evidence type="ECO:0000313" key="9">
    <source>
        <dbReference type="EMBL" id="KCV69845.1"/>
    </source>
</evidence>
<feature type="binding site" evidence="6">
    <location>
        <position position="91"/>
    </location>
    <ligand>
        <name>ATP</name>
        <dbReference type="ChEBI" id="CHEBI:30616"/>
    </ligand>
</feature>
<comment type="cofactor">
    <cofactor evidence="1">
        <name>Mg(2+)</name>
        <dbReference type="ChEBI" id="CHEBI:18420"/>
    </cofactor>
</comment>
<protein>
    <recommendedName>
        <fullName evidence="3">nucleoside-diphosphate kinase</fullName>
        <ecNumber evidence="3">2.7.4.6</ecNumber>
    </recommendedName>
</protein>
<dbReference type="Pfam" id="PF00334">
    <property type="entry name" value="NDK"/>
    <property type="match status" value="1"/>
</dbReference>
<dbReference type="PRINTS" id="PR01243">
    <property type="entry name" value="NUCDPKINASE"/>
</dbReference>
<dbReference type="InterPro" id="IPR036850">
    <property type="entry name" value="NDK-like_dom_sf"/>
</dbReference>
<feature type="binding site" evidence="6">
    <location>
        <position position="57"/>
    </location>
    <ligand>
        <name>ATP</name>
        <dbReference type="ChEBI" id="CHEBI:30616"/>
    </ligand>
</feature>
<evidence type="ECO:0000259" key="8">
    <source>
        <dbReference type="SMART" id="SM00562"/>
    </source>
</evidence>
<accession>A0A058Z6E8</accession>
<keyword evidence="10" id="KW-1185">Reference proteome</keyword>
<dbReference type="STRING" id="691883.A0A058Z6E8"/>
<feature type="binding site" evidence="6">
    <location>
        <position position="85"/>
    </location>
    <ligand>
        <name>ATP</name>
        <dbReference type="ChEBI" id="CHEBI:30616"/>
    </ligand>
</feature>
<dbReference type="GO" id="GO:0004550">
    <property type="term" value="F:nucleoside diphosphate kinase activity"/>
    <property type="evidence" value="ECO:0007669"/>
    <property type="project" value="UniProtKB-EC"/>
</dbReference>
<dbReference type="Proteomes" id="UP000030693">
    <property type="component" value="Unassembled WGS sequence"/>
</dbReference>
<dbReference type="InterPro" id="IPR001564">
    <property type="entry name" value="Nucleoside_diP_kinase"/>
</dbReference>
<dbReference type="Gene3D" id="3.30.70.141">
    <property type="entry name" value="Nucleoside diphosphate kinase-like domain"/>
    <property type="match status" value="1"/>
</dbReference>
<dbReference type="EC" id="2.7.4.6" evidence="3"/>
<dbReference type="HAMAP" id="MF_00451">
    <property type="entry name" value="NDP_kinase"/>
    <property type="match status" value="1"/>
</dbReference>
<evidence type="ECO:0000313" key="10">
    <source>
        <dbReference type="Proteomes" id="UP000030693"/>
    </source>
</evidence>
<keyword evidence="5 9" id="KW-0418">Kinase</keyword>
<evidence type="ECO:0000256" key="2">
    <source>
        <dbReference type="ARBA" id="ARBA00008142"/>
    </source>
</evidence>
<feature type="binding site" evidence="6">
    <location>
        <position position="9"/>
    </location>
    <ligand>
        <name>ATP</name>
        <dbReference type="ChEBI" id="CHEBI:30616"/>
    </ligand>
</feature>
<feature type="binding site" evidence="6">
    <location>
        <position position="102"/>
    </location>
    <ligand>
        <name>ATP</name>
        <dbReference type="ChEBI" id="CHEBI:30616"/>
    </ligand>
</feature>
<name>A0A058Z6E8_FONAL</name>
<dbReference type="AlphaFoldDB" id="A0A058Z6E8"/>
<feature type="active site" description="Pros-phosphohistidine intermediate" evidence="6">
    <location>
        <position position="115"/>
    </location>
</feature>
<dbReference type="GeneID" id="20528042"/>
<evidence type="ECO:0000256" key="6">
    <source>
        <dbReference type="PROSITE-ProRule" id="PRU00706"/>
    </source>
</evidence>
<dbReference type="EMBL" id="KB932205">
    <property type="protein sequence ID" value="KCV69845.1"/>
    <property type="molecule type" value="Genomic_DNA"/>
</dbReference>
<dbReference type="NCBIfam" id="NF001908">
    <property type="entry name" value="PRK00668.1"/>
    <property type="match status" value="1"/>
</dbReference>
<evidence type="ECO:0000256" key="7">
    <source>
        <dbReference type="RuleBase" id="RU004011"/>
    </source>
</evidence>
<dbReference type="CDD" id="cd04413">
    <property type="entry name" value="NDPk_I"/>
    <property type="match status" value="1"/>
</dbReference>
<evidence type="ECO:0000256" key="4">
    <source>
        <dbReference type="ARBA" id="ARBA00022679"/>
    </source>
</evidence>
<feature type="domain" description="Nucleoside diphosphate kinase-like" evidence="8">
    <location>
        <begin position="1"/>
        <end position="138"/>
    </location>
</feature>
<dbReference type="GO" id="GO:0006183">
    <property type="term" value="P:GTP biosynthetic process"/>
    <property type="evidence" value="ECO:0007669"/>
    <property type="project" value="InterPro"/>
</dbReference>
<organism evidence="9">
    <name type="scientific">Fonticula alba</name>
    <name type="common">Slime mold</name>
    <dbReference type="NCBI Taxonomy" id="691883"/>
    <lineage>
        <taxon>Eukaryota</taxon>
        <taxon>Rotosphaerida</taxon>
        <taxon>Fonticulaceae</taxon>
        <taxon>Fonticula</taxon>
    </lineage>
</organism>
<dbReference type="PANTHER" id="PTHR11349">
    <property type="entry name" value="NUCLEOSIDE DIPHOSPHATE KINASE"/>
    <property type="match status" value="1"/>
</dbReference>